<dbReference type="AlphaFoldDB" id="A0AAD7NP21"/>
<keyword evidence="2" id="KW-1185">Reference proteome</keyword>
<gene>
    <name evidence="1" type="ORF">B0H16DRAFT_1776666</name>
</gene>
<comment type="caution">
    <text evidence="1">The sequence shown here is derived from an EMBL/GenBank/DDBJ whole genome shotgun (WGS) entry which is preliminary data.</text>
</comment>
<dbReference type="EMBL" id="JARKIB010000017">
    <property type="protein sequence ID" value="KAJ7769824.1"/>
    <property type="molecule type" value="Genomic_DNA"/>
</dbReference>
<dbReference type="Proteomes" id="UP001215598">
    <property type="component" value="Unassembled WGS sequence"/>
</dbReference>
<sequence>MVFDKETDTKITFELNTHSSSTSPSPLSRPILAATVPNVLSGENTESKISDSPADLTNYTVSHLIFALLHPKDLLQLSQATFHLCAFLWSRDRFVHIWKGVFATVDPIGRPNACPPDLPYPAYARLWYTQACQGCGCACDYTEWELRVRMCSECLKKEIVKFDDDSPPEVLGGVTIHDVVRCRPSTYGATYLKKDLGWVSASNPPLRPVSFANVGEARIERVLTGQIDNLKKSSQGCGDQVSRLHQAGVPRLRQAIRIQGRDITELANIGSKSSSKQR</sequence>
<protein>
    <recommendedName>
        <fullName evidence="3">F-box domain-containing protein</fullName>
    </recommendedName>
</protein>
<evidence type="ECO:0000313" key="2">
    <source>
        <dbReference type="Proteomes" id="UP001215598"/>
    </source>
</evidence>
<name>A0AAD7NP21_9AGAR</name>
<accession>A0AAD7NP21</accession>
<evidence type="ECO:0000313" key="1">
    <source>
        <dbReference type="EMBL" id="KAJ7769824.1"/>
    </source>
</evidence>
<evidence type="ECO:0008006" key="3">
    <source>
        <dbReference type="Google" id="ProtNLM"/>
    </source>
</evidence>
<reference evidence="1" key="1">
    <citation type="submission" date="2023-03" db="EMBL/GenBank/DDBJ databases">
        <title>Massive genome expansion in bonnet fungi (Mycena s.s.) driven by repeated elements and novel gene families across ecological guilds.</title>
        <authorList>
            <consortium name="Lawrence Berkeley National Laboratory"/>
            <person name="Harder C.B."/>
            <person name="Miyauchi S."/>
            <person name="Viragh M."/>
            <person name="Kuo A."/>
            <person name="Thoen E."/>
            <person name="Andreopoulos B."/>
            <person name="Lu D."/>
            <person name="Skrede I."/>
            <person name="Drula E."/>
            <person name="Henrissat B."/>
            <person name="Morin E."/>
            <person name="Kohler A."/>
            <person name="Barry K."/>
            <person name="LaButti K."/>
            <person name="Morin E."/>
            <person name="Salamov A."/>
            <person name="Lipzen A."/>
            <person name="Mereny Z."/>
            <person name="Hegedus B."/>
            <person name="Baldrian P."/>
            <person name="Stursova M."/>
            <person name="Weitz H."/>
            <person name="Taylor A."/>
            <person name="Grigoriev I.V."/>
            <person name="Nagy L.G."/>
            <person name="Martin F."/>
            <person name="Kauserud H."/>
        </authorList>
    </citation>
    <scope>NUCLEOTIDE SEQUENCE</scope>
    <source>
        <strain evidence="1">CBHHK182m</strain>
    </source>
</reference>
<organism evidence="1 2">
    <name type="scientific">Mycena metata</name>
    <dbReference type="NCBI Taxonomy" id="1033252"/>
    <lineage>
        <taxon>Eukaryota</taxon>
        <taxon>Fungi</taxon>
        <taxon>Dikarya</taxon>
        <taxon>Basidiomycota</taxon>
        <taxon>Agaricomycotina</taxon>
        <taxon>Agaricomycetes</taxon>
        <taxon>Agaricomycetidae</taxon>
        <taxon>Agaricales</taxon>
        <taxon>Marasmiineae</taxon>
        <taxon>Mycenaceae</taxon>
        <taxon>Mycena</taxon>
    </lineage>
</organism>
<proteinExistence type="predicted"/>